<protein>
    <submittedName>
        <fullName evidence="1">Uncharacterized protein</fullName>
    </submittedName>
</protein>
<accession>V6LTU7</accession>
<proteinExistence type="predicted"/>
<reference evidence="1" key="1">
    <citation type="journal article" date="2014" name="PLoS Genet.">
        <title>The Genome of Spironucleus salmonicida Highlights a Fish Pathogen Adapted to Fluctuating Environments.</title>
        <authorList>
            <person name="Xu F."/>
            <person name="Jerlstrom-Hultqvist J."/>
            <person name="Einarsson E."/>
            <person name="Astvaldsson A."/>
            <person name="Svard S.G."/>
            <person name="Andersson J.O."/>
        </authorList>
    </citation>
    <scope>NUCLEOTIDE SEQUENCE</scope>
</reference>
<organism evidence="1">
    <name type="scientific">Spironucleus salmonicida</name>
    <dbReference type="NCBI Taxonomy" id="348837"/>
    <lineage>
        <taxon>Eukaryota</taxon>
        <taxon>Metamonada</taxon>
        <taxon>Diplomonadida</taxon>
        <taxon>Hexamitidae</taxon>
        <taxon>Hexamitinae</taxon>
        <taxon>Spironucleus</taxon>
    </lineage>
</organism>
<name>V6LTU7_9EUKA</name>
<dbReference type="AlphaFoldDB" id="V6LTU7"/>
<sequence>MQIVHLQAYIRQTKLVGNLPKYTWTCLDFTLLVAYEFIVYRAIQINLLPTDYLNLRQSQAKGVHQQIVLSLSIFPIPKIEIQHDAVQVMLVLCSSVGRTTNPADSSWGSHDSDSLHSFGLPSKQKILG</sequence>
<gene>
    <name evidence="1" type="ORF">SS50377_12845</name>
</gene>
<dbReference type="EMBL" id="KI546047">
    <property type="protein sequence ID" value="EST47136.1"/>
    <property type="molecule type" value="Genomic_DNA"/>
</dbReference>
<evidence type="ECO:0000313" key="1">
    <source>
        <dbReference type="EMBL" id="EST47136.1"/>
    </source>
</evidence>